<organism evidence="1 2">
    <name type="scientific">Hymenobacter artigasi</name>
    <dbReference type="NCBI Taxonomy" id="2719616"/>
    <lineage>
        <taxon>Bacteria</taxon>
        <taxon>Pseudomonadati</taxon>
        <taxon>Bacteroidota</taxon>
        <taxon>Cytophagia</taxon>
        <taxon>Cytophagales</taxon>
        <taxon>Hymenobacteraceae</taxon>
        <taxon>Hymenobacter</taxon>
    </lineage>
</organism>
<proteinExistence type="predicted"/>
<dbReference type="Pfam" id="PF11185">
    <property type="entry name" value="DUF2971"/>
    <property type="match status" value="1"/>
</dbReference>
<evidence type="ECO:0000313" key="2">
    <source>
        <dbReference type="Proteomes" id="UP000717634"/>
    </source>
</evidence>
<gene>
    <name evidence="1" type="ORF">HBN54_003184</name>
</gene>
<reference evidence="1 2" key="1">
    <citation type="submission" date="2020-03" db="EMBL/GenBank/DDBJ databases">
        <title>Genomic Encyclopedia of Type Strains, Phase IV (KMG-V): Genome sequencing to study the core and pangenomes of soil and plant-associated prokaryotes.</title>
        <authorList>
            <person name="Whitman W."/>
        </authorList>
    </citation>
    <scope>NUCLEOTIDE SEQUENCE [LARGE SCALE GENOMIC DNA]</scope>
    <source>
        <strain evidence="1 2">1B</strain>
    </source>
</reference>
<evidence type="ECO:0000313" key="1">
    <source>
        <dbReference type="EMBL" id="NKI90577.1"/>
    </source>
</evidence>
<sequence>MGQPKRLQQAAKDLNLGMEKVIDTLASRGHYVENKPTTKLSEEQVDILEEVFNATIASSGSQIKASATTIQKLEYLRRKKGQPKSFFKYFGTQDHHFASLEDGYVYMSPPSYFNDPFDCSLDLVDFSNRTSKNFNQKAVDRFKQRVKDIGVCCFSRINDSILMWAHYANSHRGFCLEFVTDSGNRDGIHPLDVCYSEKLIKLNFHNNADDAIANMIFTKSLDWQYEDELRCIGDGLISQDERKKHFAASKLKAIYLGVKCEEATIEKVKDIVNRKYPLTKLYQAVKSPESFSIIFEAVSK</sequence>
<dbReference type="RefSeq" id="WP_168674176.1">
    <property type="nucleotide sequence ID" value="NZ_JAAVTK010000010.1"/>
</dbReference>
<comment type="caution">
    <text evidence="1">The sequence shown here is derived from an EMBL/GenBank/DDBJ whole genome shotgun (WGS) entry which is preliminary data.</text>
</comment>
<accession>A0ABX1HNK6</accession>
<dbReference type="InterPro" id="IPR021352">
    <property type="entry name" value="DUF2971"/>
</dbReference>
<protein>
    <recommendedName>
        <fullName evidence="3">DUF2971 domain-containing protein</fullName>
    </recommendedName>
</protein>
<evidence type="ECO:0008006" key="3">
    <source>
        <dbReference type="Google" id="ProtNLM"/>
    </source>
</evidence>
<name>A0ABX1HNK6_9BACT</name>
<keyword evidence="2" id="KW-1185">Reference proteome</keyword>
<dbReference type="Proteomes" id="UP000717634">
    <property type="component" value="Unassembled WGS sequence"/>
</dbReference>
<dbReference type="EMBL" id="JAAVTK010000010">
    <property type="protein sequence ID" value="NKI90577.1"/>
    <property type="molecule type" value="Genomic_DNA"/>
</dbReference>